<sequence length="199" mass="22917">MTDSGSQLSSLVSGFRTYYGGGHAPNLRPNKKRLAAILSENSTIGWNSFEDRVRKMIEDGQSVRIRGFGRSIYRKPRCPECMCKTYQHVLRCTISSTFYCFGIDLHRPRMTSLQASQSRLCSSFDDHAIRNENGNADSLMHHHLSNRNPSVKSLVVRCENIRLGWRLCFTVLDHCERSMNIGVAIELEFFRDKRRVLQR</sequence>
<organism evidence="1 2">
    <name type="scientific">Populus tomentosa</name>
    <name type="common">Chinese white poplar</name>
    <dbReference type="NCBI Taxonomy" id="118781"/>
    <lineage>
        <taxon>Eukaryota</taxon>
        <taxon>Viridiplantae</taxon>
        <taxon>Streptophyta</taxon>
        <taxon>Embryophyta</taxon>
        <taxon>Tracheophyta</taxon>
        <taxon>Spermatophyta</taxon>
        <taxon>Magnoliopsida</taxon>
        <taxon>eudicotyledons</taxon>
        <taxon>Gunneridae</taxon>
        <taxon>Pentapetalae</taxon>
        <taxon>rosids</taxon>
        <taxon>fabids</taxon>
        <taxon>Malpighiales</taxon>
        <taxon>Salicaceae</taxon>
        <taxon>Saliceae</taxon>
        <taxon>Populus</taxon>
    </lineage>
</organism>
<protein>
    <submittedName>
        <fullName evidence="1">Uncharacterized protein</fullName>
    </submittedName>
</protein>
<dbReference type="AlphaFoldDB" id="A0A8X8CWY5"/>
<dbReference type="EMBL" id="JAAWWB010000007">
    <property type="protein sequence ID" value="KAG6778881.1"/>
    <property type="molecule type" value="Genomic_DNA"/>
</dbReference>
<proteinExistence type="predicted"/>
<name>A0A8X8CWY5_POPTO</name>
<gene>
    <name evidence="1" type="ORF">POTOM_015230</name>
</gene>
<dbReference type="PANTHER" id="PTHR31933">
    <property type="entry name" value="O-FUCOSYLTRANSFERASE 2-RELATED"/>
    <property type="match status" value="1"/>
</dbReference>
<accession>A0A8X8CWY5</accession>
<dbReference type="PANTHER" id="PTHR31933:SF4">
    <property type="entry name" value="O-FUCOSYLTRANSFERASE 8"/>
    <property type="match status" value="1"/>
</dbReference>
<dbReference type="Proteomes" id="UP000886885">
    <property type="component" value="Chromosome 4A"/>
</dbReference>
<comment type="caution">
    <text evidence="1">The sequence shown here is derived from an EMBL/GenBank/DDBJ whole genome shotgun (WGS) entry which is preliminary data.</text>
</comment>
<evidence type="ECO:0000313" key="1">
    <source>
        <dbReference type="EMBL" id="KAG6778881.1"/>
    </source>
</evidence>
<keyword evidence="2" id="KW-1185">Reference proteome</keyword>
<dbReference type="OrthoDB" id="1726784at2759"/>
<evidence type="ECO:0000313" key="2">
    <source>
        <dbReference type="Proteomes" id="UP000886885"/>
    </source>
</evidence>
<reference evidence="1" key="1">
    <citation type="journal article" date="2020" name="bioRxiv">
        <title>Hybrid origin of Populus tomentosa Carr. identified through genome sequencing and phylogenomic analysis.</title>
        <authorList>
            <person name="An X."/>
            <person name="Gao K."/>
            <person name="Chen Z."/>
            <person name="Li J."/>
            <person name="Yang X."/>
            <person name="Yang X."/>
            <person name="Zhou J."/>
            <person name="Guo T."/>
            <person name="Zhao T."/>
            <person name="Huang S."/>
            <person name="Miao D."/>
            <person name="Khan W.U."/>
            <person name="Rao P."/>
            <person name="Ye M."/>
            <person name="Lei B."/>
            <person name="Liao W."/>
            <person name="Wang J."/>
            <person name="Ji L."/>
            <person name="Li Y."/>
            <person name="Guo B."/>
            <person name="Mustafa N.S."/>
            <person name="Li S."/>
            <person name="Yun Q."/>
            <person name="Keller S.R."/>
            <person name="Mao J."/>
            <person name="Zhang R."/>
            <person name="Strauss S.H."/>
        </authorList>
    </citation>
    <scope>NUCLEOTIDE SEQUENCE</scope>
    <source>
        <strain evidence="1">GM15</strain>
        <tissue evidence="1">Leaf</tissue>
    </source>
</reference>
<dbReference type="InterPro" id="IPR052272">
    <property type="entry name" value="GT106_glycosyltransferase"/>
</dbReference>